<evidence type="ECO:0000256" key="4">
    <source>
        <dbReference type="ARBA" id="ARBA00022989"/>
    </source>
</evidence>
<keyword evidence="4 6" id="KW-1133">Transmembrane helix</keyword>
<dbReference type="Pfam" id="PF01554">
    <property type="entry name" value="MatE"/>
    <property type="match status" value="1"/>
</dbReference>
<evidence type="ECO:0000256" key="3">
    <source>
        <dbReference type="ARBA" id="ARBA00022692"/>
    </source>
</evidence>
<feature type="transmembrane region" description="Helical" evidence="6">
    <location>
        <begin position="377"/>
        <end position="395"/>
    </location>
</feature>
<comment type="caution">
    <text evidence="7">The sequence shown here is derived from an EMBL/GenBank/DDBJ whole genome shotgun (WGS) entry which is preliminary data.</text>
</comment>
<dbReference type="PANTHER" id="PTHR30250">
    <property type="entry name" value="PST FAMILY PREDICTED COLANIC ACID TRANSPORTER"/>
    <property type="match status" value="1"/>
</dbReference>
<keyword evidence="2" id="KW-1003">Cell membrane</keyword>
<feature type="transmembrane region" description="Helical" evidence="6">
    <location>
        <begin position="401"/>
        <end position="423"/>
    </location>
</feature>
<evidence type="ECO:0000256" key="5">
    <source>
        <dbReference type="ARBA" id="ARBA00023136"/>
    </source>
</evidence>
<protein>
    <submittedName>
        <fullName evidence="7">Oligosaccharide flippase family protein</fullName>
    </submittedName>
</protein>
<feature type="transmembrane region" description="Helical" evidence="6">
    <location>
        <begin position="85"/>
        <end position="107"/>
    </location>
</feature>
<dbReference type="InterPro" id="IPR050833">
    <property type="entry name" value="Poly_Biosynth_Transport"/>
</dbReference>
<feature type="transmembrane region" description="Helical" evidence="6">
    <location>
        <begin position="350"/>
        <end position="370"/>
    </location>
</feature>
<dbReference type="Pfam" id="PF01943">
    <property type="entry name" value="Polysacc_synt"/>
    <property type="match status" value="1"/>
</dbReference>
<evidence type="ECO:0000256" key="6">
    <source>
        <dbReference type="SAM" id="Phobius"/>
    </source>
</evidence>
<proteinExistence type="predicted"/>
<sequence length="444" mass="50047">MKQLFRGILLLTVAAFLGECLEFLINMIIARQLGEEGLGHYMSILPIIFFIVIIASLELPVSLSKLIAESEKSYHKSTLRYTTRWTIILTGIFVTIGWLIFTVLPFFSSYHPMVRWLMVLLIPIVAFSSLSRGYFMGIGKMGKIAFSNFLRKGAQLFLLVTVFRLYEFSSESALFVALCVLIASEMMVFFYLLHAYLFQWKRIDGHGHQKEANQQEIGKALLSVSLPTTFLRVFHAIAHAIQPFLIKAALIHYGMSTIQATEQFGLLTGVAMTIGFFPAFIAHSLLVALIPAVSEASAKDNEEKIIKMLKGVLWGTFAYSVPVVLAYYYLGEALTSMFFPGSEAALYLQLLWPYFLIHFFILPLQAFLIGLGLVKDALYHTVWSTVISYSLLYLLGAQTDLGMRGIIIGMNTGGMLLLMLHLYTLKMKLNLKFGSIWLPFRRST</sequence>
<evidence type="ECO:0000256" key="2">
    <source>
        <dbReference type="ARBA" id="ARBA00022475"/>
    </source>
</evidence>
<evidence type="ECO:0000313" key="8">
    <source>
        <dbReference type="Proteomes" id="UP001312865"/>
    </source>
</evidence>
<feature type="transmembrane region" description="Helical" evidence="6">
    <location>
        <begin position="172"/>
        <end position="193"/>
    </location>
</feature>
<dbReference type="Proteomes" id="UP001312865">
    <property type="component" value="Unassembled WGS sequence"/>
</dbReference>
<feature type="transmembrane region" description="Helical" evidence="6">
    <location>
        <begin position="113"/>
        <end position="137"/>
    </location>
</feature>
<organism evidence="7 8">
    <name type="scientific">Bacillus spongiae</name>
    <dbReference type="NCBI Taxonomy" id="2683610"/>
    <lineage>
        <taxon>Bacteria</taxon>
        <taxon>Bacillati</taxon>
        <taxon>Bacillota</taxon>
        <taxon>Bacilli</taxon>
        <taxon>Bacillales</taxon>
        <taxon>Bacillaceae</taxon>
        <taxon>Bacillus</taxon>
    </lineage>
</organism>
<feature type="transmembrane region" description="Helical" evidence="6">
    <location>
        <begin position="149"/>
        <end position="166"/>
    </location>
</feature>
<accession>A0ABU8HJY3</accession>
<dbReference type="PANTHER" id="PTHR30250:SF21">
    <property type="entry name" value="LIPID II FLIPPASE MURJ"/>
    <property type="match status" value="1"/>
</dbReference>
<dbReference type="EMBL" id="JBBAXC010000030">
    <property type="protein sequence ID" value="MEI5909575.1"/>
    <property type="molecule type" value="Genomic_DNA"/>
</dbReference>
<keyword evidence="8" id="KW-1185">Reference proteome</keyword>
<name>A0ABU8HJY3_9BACI</name>
<dbReference type="InterPro" id="IPR002528">
    <property type="entry name" value="MATE_fam"/>
</dbReference>
<gene>
    <name evidence="7" type="ORF">WAK64_21360</name>
</gene>
<evidence type="ECO:0000313" key="7">
    <source>
        <dbReference type="EMBL" id="MEI5909575.1"/>
    </source>
</evidence>
<dbReference type="RefSeq" id="WP_336589019.1">
    <property type="nucleotide sequence ID" value="NZ_JBBAXC010000030.1"/>
</dbReference>
<feature type="transmembrane region" description="Helical" evidence="6">
    <location>
        <begin position="266"/>
        <end position="290"/>
    </location>
</feature>
<feature type="transmembrane region" description="Helical" evidence="6">
    <location>
        <begin position="233"/>
        <end position="254"/>
    </location>
</feature>
<dbReference type="InterPro" id="IPR002797">
    <property type="entry name" value="Polysacc_synth"/>
</dbReference>
<keyword evidence="3 6" id="KW-0812">Transmembrane</keyword>
<evidence type="ECO:0000256" key="1">
    <source>
        <dbReference type="ARBA" id="ARBA00004651"/>
    </source>
</evidence>
<comment type="subcellular location">
    <subcellularLocation>
        <location evidence="1">Cell membrane</location>
        <topology evidence="1">Multi-pass membrane protein</topology>
    </subcellularLocation>
</comment>
<feature type="transmembrane region" description="Helical" evidence="6">
    <location>
        <begin position="311"/>
        <end position="330"/>
    </location>
</feature>
<keyword evidence="5 6" id="KW-0472">Membrane</keyword>
<reference evidence="7 8" key="1">
    <citation type="journal article" date="2018" name="J. Microbiol.">
        <title>Bacillus spongiae sp. nov., isolated from sponge of Jeju Island.</title>
        <authorList>
            <person name="Lee G.E."/>
            <person name="Im W.T."/>
            <person name="Park J.S."/>
        </authorList>
    </citation>
    <scope>NUCLEOTIDE SEQUENCE [LARGE SCALE GENOMIC DNA]</scope>
    <source>
        <strain evidence="7 8">135PIL107-10</strain>
    </source>
</reference>
<feature type="transmembrane region" description="Helical" evidence="6">
    <location>
        <begin position="41"/>
        <end position="64"/>
    </location>
</feature>
<feature type="transmembrane region" description="Helical" evidence="6">
    <location>
        <begin position="7"/>
        <end position="29"/>
    </location>
</feature>